<keyword evidence="2" id="KW-1185">Reference proteome</keyword>
<sequence length="71" mass="8155">MISLSFLLCENEYGVNVNVTPFMISLLLILFEVHPIKSNHTRGQDHGDQIQIFSIFIFVQIVYVSVCKIKI</sequence>
<accession>A0ACB1ATA4</accession>
<dbReference type="Proteomes" id="UP001497535">
    <property type="component" value="Unassembled WGS sequence"/>
</dbReference>
<comment type="caution">
    <text evidence="1">The sequence shown here is derived from an EMBL/GenBank/DDBJ whole genome shotgun (WGS) entry which is preliminary data.</text>
</comment>
<gene>
    <name evidence="1" type="ORF">MENTE1834_LOCUS42666</name>
</gene>
<organism evidence="1 2">
    <name type="scientific">Meloidogyne enterolobii</name>
    <name type="common">Root-knot nematode worm</name>
    <name type="synonym">Meloidogyne mayaguensis</name>
    <dbReference type="NCBI Taxonomy" id="390850"/>
    <lineage>
        <taxon>Eukaryota</taxon>
        <taxon>Metazoa</taxon>
        <taxon>Ecdysozoa</taxon>
        <taxon>Nematoda</taxon>
        <taxon>Chromadorea</taxon>
        <taxon>Rhabditida</taxon>
        <taxon>Tylenchina</taxon>
        <taxon>Tylenchomorpha</taxon>
        <taxon>Tylenchoidea</taxon>
        <taxon>Meloidogynidae</taxon>
        <taxon>Meloidogyninae</taxon>
        <taxon>Meloidogyne</taxon>
    </lineage>
</organism>
<proteinExistence type="predicted"/>
<name>A0ACB1ATA4_MELEN</name>
<protein>
    <submittedName>
        <fullName evidence="1">Uncharacterized protein</fullName>
    </submittedName>
</protein>
<evidence type="ECO:0000313" key="2">
    <source>
        <dbReference type="Proteomes" id="UP001497535"/>
    </source>
</evidence>
<reference evidence="1" key="1">
    <citation type="submission" date="2023-11" db="EMBL/GenBank/DDBJ databases">
        <authorList>
            <person name="Poullet M."/>
        </authorList>
    </citation>
    <scope>NUCLEOTIDE SEQUENCE</scope>
    <source>
        <strain evidence="1">E1834</strain>
    </source>
</reference>
<dbReference type="EMBL" id="CAVMJV010000113">
    <property type="protein sequence ID" value="CAK5103021.1"/>
    <property type="molecule type" value="Genomic_DNA"/>
</dbReference>
<evidence type="ECO:0000313" key="1">
    <source>
        <dbReference type="EMBL" id="CAK5103021.1"/>
    </source>
</evidence>